<dbReference type="RefSeq" id="WP_343333443.1">
    <property type="nucleotide sequence ID" value="NZ_JAPOHD010000027.1"/>
</dbReference>
<dbReference type="PROSITE" id="PS51257">
    <property type="entry name" value="PROKAR_LIPOPROTEIN"/>
    <property type="match status" value="1"/>
</dbReference>
<evidence type="ECO:0000313" key="1">
    <source>
        <dbReference type="EMBL" id="MCY1721109.1"/>
    </source>
</evidence>
<organism evidence="1 2">
    <name type="scientific">Draconibacterium aestuarii</name>
    <dbReference type="NCBI Taxonomy" id="2998507"/>
    <lineage>
        <taxon>Bacteria</taxon>
        <taxon>Pseudomonadati</taxon>
        <taxon>Bacteroidota</taxon>
        <taxon>Bacteroidia</taxon>
        <taxon>Marinilabiliales</taxon>
        <taxon>Prolixibacteraceae</taxon>
        <taxon>Draconibacterium</taxon>
    </lineage>
</organism>
<keyword evidence="2" id="KW-1185">Reference proteome</keyword>
<gene>
    <name evidence="1" type="ORF">OU798_12195</name>
</gene>
<evidence type="ECO:0008006" key="3">
    <source>
        <dbReference type="Google" id="ProtNLM"/>
    </source>
</evidence>
<dbReference type="Proteomes" id="UP001145087">
    <property type="component" value="Unassembled WGS sequence"/>
</dbReference>
<dbReference type="EMBL" id="JAPOHD010000027">
    <property type="protein sequence ID" value="MCY1721109.1"/>
    <property type="molecule type" value="Genomic_DNA"/>
</dbReference>
<comment type="caution">
    <text evidence="1">The sequence shown here is derived from an EMBL/GenBank/DDBJ whole genome shotgun (WGS) entry which is preliminary data.</text>
</comment>
<evidence type="ECO:0000313" key="2">
    <source>
        <dbReference type="Proteomes" id="UP001145087"/>
    </source>
</evidence>
<dbReference type="AlphaFoldDB" id="A0A9X3J534"/>
<sequence>MQKLVLLLCLFAVLFTSCNQNRYRLSLPKINSENLKFAPEYYSEKPDLASPAITKEERELILLKTNDGRFTWMDGTVENGEPFNYKQGLQGKGNQLMADKADFPHFAEKGVHDETELRNTKTITGRSVSQITVDGRPWASSGVGFLAEDETIMSVISADNQTVKKLGLTHPDIARPLFHFWNLARDFEKQQVEINVLLYNSHEVEFKIQGSRGWQESIFDDEILGTGHIEIWRQLSLKEIDFLKRNYWQLSSDQFEELQKMVSHFHTSEMVLFYINRYGFYEGHTEYRPDPVTVALVFGLTSIEKVHFAAGGDLYSYFTMHFTQNPD</sequence>
<protein>
    <recommendedName>
        <fullName evidence="3">Lipoprotein</fullName>
    </recommendedName>
</protein>
<name>A0A9X3J534_9BACT</name>
<proteinExistence type="predicted"/>
<accession>A0A9X3J534</accession>
<reference evidence="1" key="1">
    <citation type="submission" date="2022-11" db="EMBL/GenBank/DDBJ databases">
        <title>Marilongibacter aestuarii gen. nov., sp. nov., isolated from tidal flat sediment.</title>
        <authorList>
            <person name="Jiayan W."/>
        </authorList>
    </citation>
    <scope>NUCLEOTIDE SEQUENCE</scope>
    <source>
        <strain evidence="1">Z1-6</strain>
    </source>
</reference>